<evidence type="ECO:0000256" key="1">
    <source>
        <dbReference type="ARBA" id="ARBA00010914"/>
    </source>
</evidence>
<accession>A0A017T1X5</accession>
<dbReference type="OrthoDB" id="9793027at2"/>
<dbReference type="PANTHER" id="PTHR23426:SF65">
    <property type="entry name" value="FERREDOXIN-2, MITOCHONDRIAL"/>
    <property type="match status" value="1"/>
</dbReference>
<keyword evidence="3" id="KW-0479">Metal-binding</keyword>
<keyword evidence="2" id="KW-0001">2Fe-2S</keyword>
<dbReference type="Pfam" id="PF00111">
    <property type="entry name" value="Fer2"/>
    <property type="match status" value="1"/>
</dbReference>
<dbReference type="GO" id="GO:0046872">
    <property type="term" value="F:metal ion binding"/>
    <property type="evidence" value="ECO:0007669"/>
    <property type="project" value="UniProtKB-KW"/>
</dbReference>
<keyword evidence="5" id="KW-0411">Iron-sulfur</keyword>
<dbReference type="InterPro" id="IPR012675">
    <property type="entry name" value="Beta-grasp_dom_sf"/>
</dbReference>
<dbReference type="Proteomes" id="UP000019678">
    <property type="component" value="Unassembled WGS sequence"/>
</dbReference>
<evidence type="ECO:0000313" key="9">
    <source>
        <dbReference type="Proteomes" id="UP000019678"/>
    </source>
</evidence>
<dbReference type="PRINTS" id="PR00355">
    <property type="entry name" value="ADRENODOXIN"/>
</dbReference>
<dbReference type="GO" id="GO:0009055">
    <property type="term" value="F:electron transfer activity"/>
    <property type="evidence" value="ECO:0007669"/>
    <property type="project" value="TreeGrafter"/>
</dbReference>
<dbReference type="InterPro" id="IPR001041">
    <property type="entry name" value="2Fe-2S_ferredoxin-type"/>
</dbReference>
<dbReference type="CDD" id="cd00207">
    <property type="entry name" value="fer2"/>
    <property type="match status" value="1"/>
</dbReference>
<evidence type="ECO:0000256" key="5">
    <source>
        <dbReference type="ARBA" id="ARBA00023014"/>
    </source>
</evidence>
<dbReference type="EMBL" id="ASRX01000049">
    <property type="protein sequence ID" value="EYF03269.1"/>
    <property type="molecule type" value="Genomic_DNA"/>
</dbReference>
<keyword evidence="4" id="KW-0408">Iron</keyword>
<protein>
    <submittedName>
        <fullName evidence="8">Ferredoxin, 2Fe-2S</fullName>
    </submittedName>
</protein>
<dbReference type="AlphaFoldDB" id="A0A017T1X5"/>
<gene>
    <name evidence="8" type="ORF">CAP_5773</name>
</gene>
<dbReference type="RefSeq" id="WP_044246432.1">
    <property type="nucleotide sequence ID" value="NZ_ASRX01000049.1"/>
</dbReference>
<dbReference type="Gene3D" id="3.10.20.30">
    <property type="match status" value="1"/>
</dbReference>
<name>A0A017T1X5_9BACT</name>
<proteinExistence type="inferred from homology"/>
<dbReference type="InterPro" id="IPR001055">
    <property type="entry name" value="Adrenodoxin-like"/>
</dbReference>
<keyword evidence="9" id="KW-1185">Reference proteome</keyword>
<feature type="domain" description="2Fe-2S ferredoxin-type" evidence="7">
    <location>
        <begin position="2"/>
        <end position="101"/>
    </location>
</feature>
<dbReference type="PANTHER" id="PTHR23426">
    <property type="entry name" value="FERREDOXIN/ADRENODOXIN"/>
    <property type="match status" value="1"/>
</dbReference>
<dbReference type="STRING" id="1192034.CAP_5773"/>
<dbReference type="PROSITE" id="PS51085">
    <property type="entry name" value="2FE2S_FER_2"/>
    <property type="match status" value="1"/>
</dbReference>
<dbReference type="eggNOG" id="COG0633">
    <property type="taxonomic scope" value="Bacteria"/>
</dbReference>
<evidence type="ECO:0000313" key="8">
    <source>
        <dbReference type="EMBL" id="EYF03269.1"/>
    </source>
</evidence>
<evidence type="ECO:0000256" key="2">
    <source>
        <dbReference type="ARBA" id="ARBA00022714"/>
    </source>
</evidence>
<evidence type="ECO:0000259" key="7">
    <source>
        <dbReference type="PROSITE" id="PS51085"/>
    </source>
</evidence>
<organism evidence="8 9">
    <name type="scientific">Chondromyces apiculatus DSM 436</name>
    <dbReference type="NCBI Taxonomy" id="1192034"/>
    <lineage>
        <taxon>Bacteria</taxon>
        <taxon>Pseudomonadati</taxon>
        <taxon>Myxococcota</taxon>
        <taxon>Polyangia</taxon>
        <taxon>Polyangiales</taxon>
        <taxon>Polyangiaceae</taxon>
        <taxon>Chondromyces</taxon>
    </lineage>
</organism>
<evidence type="ECO:0000256" key="6">
    <source>
        <dbReference type="ARBA" id="ARBA00034078"/>
    </source>
</evidence>
<dbReference type="SUPFAM" id="SSF54292">
    <property type="entry name" value="2Fe-2S ferredoxin-like"/>
    <property type="match status" value="1"/>
</dbReference>
<dbReference type="InterPro" id="IPR036010">
    <property type="entry name" value="2Fe-2S_ferredoxin-like_sf"/>
</dbReference>
<evidence type="ECO:0000256" key="4">
    <source>
        <dbReference type="ARBA" id="ARBA00023004"/>
    </source>
</evidence>
<comment type="similarity">
    <text evidence="1">Belongs to the adrenodoxin/putidaredoxin family.</text>
</comment>
<comment type="cofactor">
    <cofactor evidence="6">
        <name>[2Fe-2S] cluster</name>
        <dbReference type="ChEBI" id="CHEBI:190135"/>
    </cofactor>
</comment>
<dbReference type="GO" id="GO:0051537">
    <property type="term" value="F:2 iron, 2 sulfur cluster binding"/>
    <property type="evidence" value="ECO:0007669"/>
    <property type="project" value="UniProtKB-KW"/>
</dbReference>
<evidence type="ECO:0000256" key="3">
    <source>
        <dbReference type="ARBA" id="ARBA00022723"/>
    </source>
</evidence>
<dbReference type="GO" id="GO:0140647">
    <property type="term" value="P:P450-containing electron transport chain"/>
    <property type="evidence" value="ECO:0007669"/>
    <property type="project" value="InterPro"/>
</dbReference>
<sequence length="119" mass="13020">MATVRFNAHGRTWDVEVPVGTTLLGASKRADAPEGDACGGVCGCSTCHVYVVKGRDLLSDAEEDEEDILDKAFDVRANSRLGCQARIDKDGEVEVEITRESLDAFYNEHPQVPDPRKAR</sequence>
<comment type="caution">
    <text evidence="8">The sequence shown here is derived from an EMBL/GenBank/DDBJ whole genome shotgun (WGS) entry which is preliminary data.</text>
</comment>
<reference evidence="8 9" key="1">
    <citation type="submission" date="2013-05" db="EMBL/GenBank/DDBJ databases">
        <title>Genome assembly of Chondromyces apiculatus DSM 436.</title>
        <authorList>
            <person name="Sharma G."/>
            <person name="Khatri I."/>
            <person name="Kaur C."/>
            <person name="Mayilraj S."/>
            <person name="Subramanian S."/>
        </authorList>
    </citation>
    <scope>NUCLEOTIDE SEQUENCE [LARGE SCALE GENOMIC DNA]</scope>
    <source>
        <strain evidence="8 9">DSM 436</strain>
    </source>
</reference>